<name>A0A0A9LRF3_ARUDO</name>
<protein>
    <submittedName>
        <fullName evidence="1">Uncharacterized protein</fullName>
    </submittedName>
</protein>
<proteinExistence type="predicted"/>
<reference evidence="1" key="2">
    <citation type="journal article" date="2015" name="Data Brief">
        <title>Shoot transcriptome of the giant reed, Arundo donax.</title>
        <authorList>
            <person name="Barrero R.A."/>
            <person name="Guerrero F.D."/>
            <person name="Moolhuijzen P."/>
            <person name="Goolsby J.A."/>
            <person name="Tidwell J."/>
            <person name="Bellgard S.E."/>
            <person name="Bellgard M.I."/>
        </authorList>
    </citation>
    <scope>NUCLEOTIDE SEQUENCE</scope>
    <source>
        <tissue evidence="1">Shoot tissue taken approximately 20 cm above the soil surface</tissue>
    </source>
</reference>
<dbReference type="EMBL" id="GBRH01277694">
    <property type="protein sequence ID" value="JAD20201.1"/>
    <property type="molecule type" value="Transcribed_RNA"/>
</dbReference>
<organism evidence="1">
    <name type="scientific">Arundo donax</name>
    <name type="common">Giant reed</name>
    <name type="synonym">Donax arundinaceus</name>
    <dbReference type="NCBI Taxonomy" id="35708"/>
    <lineage>
        <taxon>Eukaryota</taxon>
        <taxon>Viridiplantae</taxon>
        <taxon>Streptophyta</taxon>
        <taxon>Embryophyta</taxon>
        <taxon>Tracheophyta</taxon>
        <taxon>Spermatophyta</taxon>
        <taxon>Magnoliopsida</taxon>
        <taxon>Liliopsida</taxon>
        <taxon>Poales</taxon>
        <taxon>Poaceae</taxon>
        <taxon>PACMAD clade</taxon>
        <taxon>Arundinoideae</taxon>
        <taxon>Arundineae</taxon>
        <taxon>Arundo</taxon>
    </lineage>
</organism>
<sequence length="16" mass="2009">MLCARKKSNLRREFEQ</sequence>
<reference evidence="1" key="1">
    <citation type="submission" date="2014-09" db="EMBL/GenBank/DDBJ databases">
        <authorList>
            <person name="Magalhaes I.L.F."/>
            <person name="Oliveira U."/>
            <person name="Santos F.R."/>
            <person name="Vidigal T.H.D.A."/>
            <person name="Brescovit A.D."/>
            <person name="Santos A.J."/>
        </authorList>
    </citation>
    <scope>NUCLEOTIDE SEQUENCE</scope>
    <source>
        <tissue evidence="1">Shoot tissue taken approximately 20 cm above the soil surface</tissue>
    </source>
</reference>
<evidence type="ECO:0000313" key="1">
    <source>
        <dbReference type="EMBL" id="JAD20201.1"/>
    </source>
</evidence>
<dbReference type="AlphaFoldDB" id="A0A0A9LRF3"/>
<accession>A0A0A9LRF3</accession>